<name>A0A2H5QI76_CITUN</name>
<comment type="caution">
    <text evidence="2">The sequence shown here is derived from an EMBL/GenBank/DDBJ whole genome shotgun (WGS) entry which is preliminary data.</text>
</comment>
<dbReference type="Proteomes" id="UP000236630">
    <property type="component" value="Unassembled WGS sequence"/>
</dbReference>
<reference evidence="2 3" key="1">
    <citation type="journal article" date="2017" name="Front. Genet.">
        <title>Draft sequencing of the heterozygous diploid genome of Satsuma (Citrus unshiu Marc.) using a hybrid assembly approach.</title>
        <authorList>
            <person name="Shimizu T."/>
            <person name="Tanizawa Y."/>
            <person name="Mochizuki T."/>
            <person name="Nagasaki H."/>
            <person name="Yoshioka T."/>
            <person name="Toyoda A."/>
            <person name="Fujiyama A."/>
            <person name="Kaminuma E."/>
            <person name="Nakamura Y."/>
        </authorList>
    </citation>
    <scope>NUCLEOTIDE SEQUENCE [LARGE SCALE GENOMIC DNA]</scope>
    <source>
        <strain evidence="3">cv. Miyagawa wase</strain>
    </source>
</reference>
<evidence type="ECO:0000313" key="3">
    <source>
        <dbReference type="Proteomes" id="UP000236630"/>
    </source>
</evidence>
<evidence type="ECO:0000313" key="2">
    <source>
        <dbReference type="EMBL" id="GAY64293.1"/>
    </source>
</evidence>
<accession>A0A2H5QI76</accession>
<dbReference type="EMBL" id="BDQV01000401">
    <property type="protein sequence ID" value="GAY64293.1"/>
    <property type="molecule type" value="Genomic_DNA"/>
</dbReference>
<feature type="region of interest" description="Disordered" evidence="1">
    <location>
        <begin position="1"/>
        <end position="30"/>
    </location>
</feature>
<protein>
    <submittedName>
        <fullName evidence="2">Uncharacterized protein</fullName>
    </submittedName>
</protein>
<organism evidence="2 3">
    <name type="scientific">Citrus unshiu</name>
    <name type="common">Satsuma mandarin</name>
    <name type="synonym">Citrus nobilis var. unshiu</name>
    <dbReference type="NCBI Taxonomy" id="55188"/>
    <lineage>
        <taxon>Eukaryota</taxon>
        <taxon>Viridiplantae</taxon>
        <taxon>Streptophyta</taxon>
        <taxon>Embryophyta</taxon>
        <taxon>Tracheophyta</taxon>
        <taxon>Spermatophyta</taxon>
        <taxon>Magnoliopsida</taxon>
        <taxon>eudicotyledons</taxon>
        <taxon>Gunneridae</taxon>
        <taxon>Pentapetalae</taxon>
        <taxon>rosids</taxon>
        <taxon>malvids</taxon>
        <taxon>Sapindales</taxon>
        <taxon>Rutaceae</taxon>
        <taxon>Aurantioideae</taxon>
        <taxon>Citrus</taxon>
    </lineage>
</organism>
<proteinExistence type="predicted"/>
<dbReference type="AlphaFoldDB" id="A0A2H5QI76"/>
<evidence type="ECO:0000256" key="1">
    <source>
        <dbReference type="SAM" id="MobiDB-lite"/>
    </source>
</evidence>
<keyword evidence="3" id="KW-1185">Reference proteome</keyword>
<sequence length="190" mass="21856">MGGISAQSCPYPVAQRPQQFQHSRAQPLHTSFPERQREFRQMAAHSYHNTPRALHANGSRAGRPDQLATIPDRDGIQDSQAVQLIAQSLAYRQYTPLKISMEELYERIEGRGLLYPPAPITKPAHRRDKSRFCKFHDTHGHTISQCRDLKIQVEDLVRNRYLDEYVDGVSSAIESQYTWDEGVERGLERE</sequence>
<gene>
    <name evidence="2" type="ORF">CUMW_232380</name>
</gene>